<reference evidence="7 8" key="1">
    <citation type="journal article" date="2021" name="Sci. Rep.">
        <title>The genome of the diatom Chaetoceros tenuissimus carries an ancient integrated fragment of an extant virus.</title>
        <authorList>
            <person name="Hongo Y."/>
            <person name="Kimura K."/>
            <person name="Takaki Y."/>
            <person name="Yoshida Y."/>
            <person name="Baba S."/>
            <person name="Kobayashi G."/>
            <person name="Nagasaki K."/>
            <person name="Hano T."/>
            <person name="Tomaru Y."/>
        </authorList>
    </citation>
    <scope>NUCLEOTIDE SEQUENCE [LARGE SCALE GENOMIC DNA]</scope>
    <source>
        <strain evidence="7 8">NIES-3715</strain>
    </source>
</reference>
<sequence>MSQQQHQQRELRRSLRRRDRKSYSDYFSDDDTLTEHEDEDIEEEDRGEEEYEDASDDEYIQEVEEEASDNSSDNDSGKEQESHKASVKDPSHKFVCGLCSNILSDPYIIPACCHRFCCKCIQESTKAGNGPCPTCRDHSVSFQSLRRDEMMNRLLTRYKMLQEKIQKKKIDEERHETQKKRSLDSTATNETIQGEIDDGDEVTGPRTRKKQKRDVSSDKNSSKTSSSNRKPTKESAQAKVPSGKKVAQAPQNKKRKAKSSNDVLTFNERLQCLREFKKKYGHVNVPKNCKDLSCHEGLGRWCSTMRLIKAGNYKQFTNPEFKLTKKRMKVLEDMGFRWSSTKTFDEYFQELQAFKERHGHCIIPKEYKENKKLGSWCARLRLMKSGTQPNTGACKLTSERIKRLEDLGFRWRMKSLPLKRIDLKRVDFVDQAYRENNVEVMKKKGDSTAANESKTLEPEPVIREKKRPLASTSKDPEKKSIEVGLDSKDKLYESLESKLQRSGKVPRFEERLRLLKKFKEKHGHCNVPKSYTEKGIGEFSNYVRLVNAGLIEELEHPELKLTKERMEKLQKLGFRWRFQHSWDEYFSLLQSFKAKTGHCNVPKSDKISLEYPGLVTWVCKMRGIRDGRREQNKRPELQLTEERIKQLDKIGFRWNAIRTWDEYIDDLQDFKSKYGHCDVPFLYSENKSLGYWVGKLRSMRAGTRKNKKKGSTFEESPHKLTDERIAQLDKMGFKWRIRG</sequence>
<name>A0AAD3H1P2_9STRA</name>
<dbReference type="Pfam" id="PF03457">
    <property type="entry name" value="HA"/>
    <property type="match status" value="5"/>
</dbReference>
<feature type="compositionally biased region" description="Basic and acidic residues" evidence="5">
    <location>
        <begin position="454"/>
        <end position="463"/>
    </location>
</feature>
<dbReference type="PROSITE" id="PS00518">
    <property type="entry name" value="ZF_RING_1"/>
    <property type="match status" value="1"/>
</dbReference>
<evidence type="ECO:0000256" key="1">
    <source>
        <dbReference type="ARBA" id="ARBA00022723"/>
    </source>
</evidence>
<feature type="compositionally biased region" description="Acidic residues" evidence="5">
    <location>
        <begin position="27"/>
        <end position="68"/>
    </location>
</feature>
<dbReference type="GO" id="GO:0008270">
    <property type="term" value="F:zinc ion binding"/>
    <property type="evidence" value="ECO:0007669"/>
    <property type="project" value="UniProtKB-KW"/>
</dbReference>
<keyword evidence="2 4" id="KW-0863">Zinc-finger</keyword>
<feature type="region of interest" description="Disordered" evidence="5">
    <location>
        <begin position="166"/>
        <end position="261"/>
    </location>
</feature>
<evidence type="ECO:0000256" key="5">
    <source>
        <dbReference type="SAM" id="MobiDB-lite"/>
    </source>
</evidence>
<dbReference type="EMBL" id="BLLK01000022">
    <property type="protein sequence ID" value="GFH47105.1"/>
    <property type="molecule type" value="Genomic_DNA"/>
</dbReference>
<dbReference type="PROSITE" id="PS50089">
    <property type="entry name" value="ZF_RING_2"/>
    <property type="match status" value="1"/>
</dbReference>
<feature type="domain" description="RING-type" evidence="6">
    <location>
        <begin position="96"/>
        <end position="136"/>
    </location>
</feature>
<feature type="region of interest" description="Disordered" evidence="5">
    <location>
        <begin position="443"/>
        <end position="480"/>
    </location>
</feature>
<dbReference type="Pfam" id="PF00097">
    <property type="entry name" value="zf-C3HC4"/>
    <property type="match status" value="1"/>
</dbReference>
<protein>
    <recommendedName>
        <fullName evidence="6">RING-type domain-containing protein</fullName>
    </recommendedName>
</protein>
<keyword evidence="3" id="KW-0862">Zinc</keyword>
<keyword evidence="8" id="KW-1185">Reference proteome</keyword>
<proteinExistence type="predicted"/>
<organism evidence="7 8">
    <name type="scientific">Chaetoceros tenuissimus</name>
    <dbReference type="NCBI Taxonomy" id="426638"/>
    <lineage>
        <taxon>Eukaryota</taxon>
        <taxon>Sar</taxon>
        <taxon>Stramenopiles</taxon>
        <taxon>Ochrophyta</taxon>
        <taxon>Bacillariophyta</taxon>
        <taxon>Coscinodiscophyceae</taxon>
        <taxon>Chaetocerotophycidae</taxon>
        <taxon>Chaetocerotales</taxon>
        <taxon>Chaetocerotaceae</taxon>
        <taxon>Chaetoceros</taxon>
    </lineage>
</organism>
<dbReference type="SUPFAM" id="SSF57850">
    <property type="entry name" value="RING/U-box"/>
    <property type="match status" value="1"/>
</dbReference>
<evidence type="ECO:0000259" key="6">
    <source>
        <dbReference type="PROSITE" id="PS50089"/>
    </source>
</evidence>
<feature type="region of interest" description="Disordered" evidence="5">
    <location>
        <begin position="1"/>
        <end position="87"/>
    </location>
</feature>
<feature type="compositionally biased region" description="Basic and acidic residues" evidence="5">
    <location>
        <begin position="75"/>
        <end position="87"/>
    </location>
</feature>
<dbReference type="AlphaFoldDB" id="A0AAD3H1P2"/>
<evidence type="ECO:0000256" key="3">
    <source>
        <dbReference type="ARBA" id="ARBA00022833"/>
    </source>
</evidence>
<evidence type="ECO:0000256" key="2">
    <source>
        <dbReference type="ARBA" id="ARBA00022771"/>
    </source>
</evidence>
<accession>A0AAD3H1P2</accession>
<gene>
    <name evidence="7" type="ORF">CTEN210_03580</name>
</gene>
<dbReference type="Gene3D" id="3.30.40.10">
    <property type="entry name" value="Zinc/RING finger domain, C3HC4 (zinc finger)"/>
    <property type="match status" value="1"/>
</dbReference>
<dbReference type="SMART" id="SM00184">
    <property type="entry name" value="RING"/>
    <property type="match status" value="1"/>
</dbReference>
<feature type="compositionally biased region" description="Basic and acidic residues" evidence="5">
    <location>
        <begin position="166"/>
        <end position="183"/>
    </location>
</feature>
<dbReference type="InterPro" id="IPR005114">
    <property type="entry name" value="Helicase_assoc"/>
</dbReference>
<dbReference type="Proteomes" id="UP001054902">
    <property type="component" value="Unassembled WGS sequence"/>
</dbReference>
<evidence type="ECO:0000256" key="4">
    <source>
        <dbReference type="PROSITE-ProRule" id="PRU00175"/>
    </source>
</evidence>
<dbReference type="InterPro" id="IPR018957">
    <property type="entry name" value="Znf_C3HC4_RING-type"/>
</dbReference>
<dbReference type="InterPro" id="IPR013083">
    <property type="entry name" value="Znf_RING/FYVE/PHD"/>
</dbReference>
<dbReference type="InterPro" id="IPR001841">
    <property type="entry name" value="Znf_RING"/>
</dbReference>
<dbReference type="InterPro" id="IPR017907">
    <property type="entry name" value="Znf_RING_CS"/>
</dbReference>
<keyword evidence="1" id="KW-0479">Metal-binding</keyword>
<evidence type="ECO:0000313" key="8">
    <source>
        <dbReference type="Proteomes" id="UP001054902"/>
    </source>
</evidence>
<comment type="caution">
    <text evidence="7">The sequence shown here is derived from an EMBL/GenBank/DDBJ whole genome shotgun (WGS) entry which is preliminary data.</text>
</comment>
<dbReference type="PANTHER" id="PTHR33418">
    <property type="entry name" value="HELICASE-ASSOCIATED"/>
    <property type="match status" value="1"/>
</dbReference>
<dbReference type="PANTHER" id="PTHR33418:SF1">
    <property type="entry name" value="HELICASE-ASSOCIATED DOMAIN-CONTAINING PROTEIN"/>
    <property type="match status" value="1"/>
</dbReference>
<evidence type="ECO:0000313" key="7">
    <source>
        <dbReference type="EMBL" id="GFH47105.1"/>
    </source>
</evidence>
<dbReference type="Gene3D" id="6.10.140.530">
    <property type="match status" value="5"/>
</dbReference>